<dbReference type="GO" id="GO:0070545">
    <property type="term" value="C:PeBoW complex"/>
    <property type="evidence" value="ECO:0007669"/>
    <property type="project" value="TreeGrafter"/>
</dbReference>
<evidence type="ECO:0000256" key="3">
    <source>
        <dbReference type="ARBA" id="ARBA00022574"/>
    </source>
</evidence>
<dbReference type="GO" id="GO:0005654">
    <property type="term" value="C:nucleoplasm"/>
    <property type="evidence" value="ECO:0007669"/>
    <property type="project" value="UniProtKB-SubCell"/>
</dbReference>
<dbReference type="PROSITE" id="PS50082">
    <property type="entry name" value="WD_REPEATS_2"/>
    <property type="match status" value="3"/>
</dbReference>
<evidence type="ECO:0000256" key="8">
    <source>
        <dbReference type="SAM" id="MobiDB-lite"/>
    </source>
</evidence>
<comment type="function">
    <text evidence="6">Component of the NOP7 complex, which is required for maturation of the 25S and 5.8S ribosomal RNAs and formation of the 60S ribosome.</text>
</comment>
<dbReference type="PANTHER" id="PTHR19855:SF11">
    <property type="entry name" value="RIBOSOME BIOGENESIS PROTEIN WDR12"/>
    <property type="match status" value="1"/>
</dbReference>
<feature type="repeat" description="WD" evidence="7">
    <location>
        <begin position="136"/>
        <end position="151"/>
    </location>
</feature>
<dbReference type="InterPro" id="IPR019775">
    <property type="entry name" value="WD40_repeat_CS"/>
</dbReference>
<dbReference type="Pfam" id="PF08154">
    <property type="entry name" value="NLE"/>
    <property type="match status" value="1"/>
</dbReference>
<dbReference type="PRINTS" id="PR00320">
    <property type="entry name" value="GPROTEINBRPT"/>
</dbReference>
<reference evidence="11" key="1">
    <citation type="journal article" date="2020" name="Stud. Mycol.">
        <title>101 Dothideomycetes genomes: A test case for predicting lifestyles and emergence of pathogens.</title>
        <authorList>
            <person name="Haridas S."/>
            <person name="Albert R."/>
            <person name="Binder M."/>
            <person name="Bloem J."/>
            <person name="LaButti K."/>
            <person name="Salamov A."/>
            <person name="Andreopoulos B."/>
            <person name="Baker S."/>
            <person name="Barry K."/>
            <person name="Bills G."/>
            <person name="Bluhm B."/>
            <person name="Cannon C."/>
            <person name="Castanera R."/>
            <person name="Culley D."/>
            <person name="Daum C."/>
            <person name="Ezra D."/>
            <person name="Gonzalez J."/>
            <person name="Henrissat B."/>
            <person name="Kuo A."/>
            <person name="Liang C."/>
            <person name="Lipzen A."/>
            <person name="Lutzoni F."/>
            <person name="Magnuson J."/>
            <person name="Mondo S."/>
            <person name="Nolan M."/>
            <person name="Ohm R."/>
            <person name="Pangilinan J."/>
            <person name="Park H.-J."/>
            <person name="Ramirez L."/>
            <person name="Alfaro M."/>
            <person name="Sun H."/>
            <person name="Tritt A."/>
            <person name="Yoshinaga Y."/>
            <person name="Zwiers L.-H."/>
            <person name="Turgeon B."/>
            <person name="Goodwin S."/>
            <person name="Spatafora J."/>
            <person name="Crous P."/>
            <person name="Grigoriev I."/>
        </authorList>
    </citation>
    <scope>NUCLEOTIDE SEQUENCE [LARGE SCALE GENOMIC DNA]</scope>
    <source>
        <strain evidence="11">CBS 304.66</strain>
    </source>
</reference>
<dbReference type="InterPro" id="IPR020472">
    <property type="entry name" value="WD40_PAC1"/>
</dbReference>
<evidence type="ECO:0000313" key="10">
    <source>
        <dbReference type="EMBL" id="KAF2259845.1"/>
    </source>
</evidence>
<keyword evidence="2 6" id="KW-0698">rRNA processing</keyword>
<keyword evidence="1 6" id="KW-0690">Ribosome biogenesis</keyword>
<dbReference type="Proteomes" id="UP000800093">
    <property type="component" value="Unassembled WGS sequence"/>
</dbReference>
<dbReference type="EMBL" id="ML986697">
    <property type="protein sequence ID" value="KAF2259845.1"/>
    <property type="molecule type" value="Genomic_DNA"/>
</dbReference>
<dbReference type="OrthoDB" id="10251381at2759"/>
<dbReference type="GO" id="GO:0030687">
    <property type="term" value="C:preribosome, large subunit precursor"/>
    <property type="evidence" value="ECO:0007669"/>
    <property type="project" value="UniProtKB-UniRule"/>
</dbReference>
<keyword evidence="5 6" id="KW-0539">Nucleus</keyword>
<comment type="subunit">
    <text evidence="6">Component of the NOP7 complex, composed of ERB1, NOP7 and YTM1. Within the NOP7 complex ERB1 appears to interact directly with NOP7 and YTM1. The NOP7 complex also associates with the 66S pre-ribosome.</text>
</comment>
<sequence length="469" mass="50320">MASNTKPPETKVQIRLSTRHLDLKFSEDPGAVLVPTSLRRLQLSRLVNSFLQTSTPLPFDFLINGQFLRSSIDDFLTQNGISAEITLNVEYTPALVPPVHVASFEHDDWVSGVDILSQGSPAGTWGASIPSGQERIVSSSYDGLIRVWDLSGNCLAVSAPPNNGSRISSLKCVNWLNDKTIVAAGMDSVVRVFDYDADARTITQSLELYNHKWPVENLAVHAPSDRILAASADTTISLFAAAAKDSPAAPDHLLPSSTTASNKRRKKSNDGKTVPSRGAHRTLTGHTSAVSEAIFKPGDATVAYSASRDHTLRTWDLTTANCVDMRTTAHPLLCLTALPTPNLLATGTSARHITLADPRADATQIAAMTLRGHMNAVVSLDQDPSSEYGLVSGSHDGTIRIWDVRSVKPGGAVGEGQVGESVYVIERDGAKMKSSGEGVKVFSVRWEAETGIVSCGEDKKVQINKGESR</sequence>
<feature type="repeat" description="WD" evidence="7">
    <location>
        <begin position="283"/>
        <end position="325"/>
    </location>
</feature>
<dbReference type="GO" id="GO:0043021">
    <property type="term" value="F:ribonucleoprotein complex binding"/>
    <property type="evidence" value="ECO:0007669"/>
    <property type="project" value="UniProtKB-UniRule"/>
</dbReference>
<evidence type="ECO:0000256" key="2">
    <source>
        <dbReference type="ARBA" id="ARBA00022552"/>
    </source>
</evidence>
<gene>
    <name evidence="6" type="primary">YTM1</name>
    <name evidence="10" type="ORF">CC78DRAFT_524221</name>
</gene>
<dbReference type="InterPro" id="IPR015943">
    <property type="entry name" value="WD40/YVTN_repeat-like_dom_sf"/>
</dbReference>
<keyword evidence="3 7" id="KW-0853">WD repeat</keyword>
<evidence type="ECO:0000256" key="7">
    <source>
        <dbReference type="PROSITE-ProRule" id="PRU00221"/>
    </source>
</evidence>
<dbReference type="Pfam" id="PF00400">
    <property type="entry name" value="WD40"/>
    <property type="match status" value="3"/>
</dbReference>
<organism evidence="10 11">
    <name type="scientific">Lojkania enalia</name>
    <dbReference type="NCBI Taxonomy" id="147567"/>
    <lineage>
        <taxon>Eukaryota</taxon>
        <taxon>Fungi</taxon>
        <taxon>Dikarya</taxon>
        <taxon>Ascomycota</taxon>
        <taxon>Pezizomycotina</taxon>
        <taxon>Dothideomycetes</taxon>
        <taxon>Pleosporomycetidae</taxon>
        <taxon>Pleosporales</taxon>
        <taxon>Pleosporales incertae sedis</taxon>
        <taxon>Lojkania</taxon>
    </lineage>
</organism>
<evidence type="ECO:0000256" key="4">
    <source>
        <dbReference type="ARBA" id="ARBA00022737"/>
    </source>
</evidence>
<name>A0A9P4MW61_9PLEO</name>
<evidence type="ECO:0000259" key="9">
    <source>
        <dbReference type="Pfam" id="PF08154"/>
    </source>
</evidence>
<evidence type="ECO:0000313" key="11">
    <source>
        <dbReference type="Proteomes" id="UP000800093"/>
    </source>
</evidence>
<dbReference type="PANTHER" id="PTHR19855">
    <property type="entry name" value="WD40 REPEAT PROTEIN 12, 37"/>
    <property type="match status" value="1"/>
</dbReference>
<accession>A0A9P4MW61</accession>
<protein>
    <recommendedName>
        <fullName evidence="6">Ribosome biogenesis protein YTM1</fullName>
    </recommendedName>
</protein>
<dbReference type="SUPFAM" id="SSF50978">
    <property type="entry name" value="WD40 repeat-like"/>
    <property type="match status" value="1"/>
</dbReference>
<evidence type="ECO:0000256" key="5">
    <source>
        <dbReference type="ARBA" id="ARBA00023242"/>
    </source>
</evidence>
<dbReference type="AlphaFoldDB" id="A0A9P4MW61"/>
<dbReference type="GO" id="GO:0000466">
    <property type="term" value="P:maturation of 5.8S rRNA from tricistronic rRNA transcript (SSU-rRNA, 5.8S rRNA, LSU-rRNA)"/>
    <property type="evidence" value="ECO:0007669"/>
    <property type="project" value="UniProtKB-UniRule"/>
</dbReference>
<dbReference type="SMART" id="SM00320">
    <property type="entry name" value="WD40"/>
    <property type="match status" value="7"/>
</dbReference>
<dbReference type="InterPro" id="IPR012972">
    <property type="entry name" value="NLE"/>
</dbReference>
<dbReference type="InterPro" id="IPR028599">
    <property type="entry name" value="WDR12/Ytm1"/>
</dbReference>
<feature type="domain" description="NLE" evidence="9">
    <location>
        <begin position="12"/>
        <end position="76"/>
    </location>
</feature>
<dbReference type="GO" id="GO:0000463">
    <property type="term" value="P:maturation of LSU-rRNA from tricistronic rRNA transcript (SSU-rRNA, 5.8S rRNA, LSU-rRNA)"/>
    <property type="evidence" value="ECO:0007669"/>
    <property type="project" value="UniProtKB-UniRule"/>
</dbReference>
<comment type="caution">
    <text evidence="10">The sequence shown here is derived from an EMBL/GenBank/DDBJ whole genome shotgun (WGS) entry which is preliminary data.</text>
</comment>
<proteinExistence type="inferred from homology"/>
<comment type="similarity">
    <text evidence="6">Belongs to the WD repeat WDR12/YTM1 family.</text>
</comment>
<dbReference type="PROSITE" id="PS50294">
    <property type="entry name" value="WD_REPEATS_REGION"/>
    <property type="match status" value="2"/>
</dbReference>
<keyword evidence="4" id="KW-0677">Repeat</keyword>
<comment type="subcellular location">
    <subcellularLocation>
        <location evidence="6">Nucleus</location>
        <location evidence="6">Nucleolus</location>
    </subcellularLocation>
    <subcellularLocation>
        <location evidence="6">Nucleus</location>
        <location evidence="6">Nucleoplasm</location>
    </subcellularLocation>
</comment>
<dbReference type="InterPro" id="IPR001680">
    <property type="entry name" value="WD40_rpt"/>
</dbReference>
<evidence type="ECO:0000256" key="1">
    <source>
        <dbReference type="ARBA" id="ARBA00022517"/>
    </source>
</evidence>
<dbReference type="Gene3D" id="2.130.10.10">
    <property type="entry name" value="YVTN repeat-like/Quinoprotein amine dehydrogenase"/>
    <property type="match status" value="1"/>
</dbReference>
<dbReference type="PROSITE" id="PS00678">
    <property type="entry name" value="WD_REPEATS_1"/>
    <property type="match status" value="3"/>
</dbReference>
<dbReference type="InterPro" id="IPR036322">
    <property type="entry name" value="WD40_repeat_dom_sf"/>
</dbReference>
<feature type="region of interest" description="Disordered" evidence="8">
    <location>
        <begin position="247"/>
        <end position="287"/>
    </location>
</feature>
<dbReference type="HAMAP" id="MF_03029">
    <property type="entry name" value="WDR12"/>
    <property type="match status" value="1"/>
</dbReference>
<keyword evidence="11" id="KW-1185">Reference proteome</keyword>
<evidence type="ECO:0000256" key="6">
    <source>
        <dbReference type="HAMAP-Rule" id="MF_03029"/>
    </source>
</evidence>
<feature type="repeat" description="WD" evidence="7">
    <location>
        <begin position="370"/>
        <end position="406"/>
    </location>
</feature>